<accession>A0A6J6HJQ7</accession>
<evidence type="ECO:0000256" key="1">
    <source>
        <dbReference type="SAM" id="Phobius"/>
    </source>
</evidence>
<gene>
    <name evidence="2" type="ORF">UFOPK1433_00078</name>
    <name evidence="3" type="ORF">UFOPK1843_00843</name>
</gene>
<keyword evidence="1" id="KW-0812">Transmembrane</keyword>
<feature type="transmembrane region" description="Helical" evidence="1">
    <location>
        <begin position="15"/>
        <end position="40"/>
    </location>
</feature>
<keyword evidence="1" id="KW-1133">Transmembrane helix</keyword>
<proteinExistence type="predicted"/>
<sequence>MANSSEGRSRLENTIAYTIAGLIGLSILSIISIMVMTVFFPGSPSIPLLVQFPWLALPTSALLIIVLLVIQIRSKGKAGK</sequence>
<organism evidence="3">
    <name type="scientific">freshwater metagenome</name>
    <dbReference type="NCBI Taxonomy" id="449393"/>
    <lineage>
        <taxon>unclassified sequences</taxon>
        <taxon>metagenomes</taxon>
        <taxon>ecological metagenomes</taxon>
    </lineage>
</organism>
<dbReference type="EMBL" id="CAEZUR010000064">
    <property type="protein sequence ID" value="CAB4611264.1"/>
    <property type="molecule type" value="Genomic_DNA"/>
</dbReference>
<evidence type="ECO:0000313" key="3">
    <source>
        <dbReference type="EMBL" id="CAB4611264.1"/>
    </source>
</evidence>
<dbReference type="AlphaFoldDB" id="A0A6J6HJQ7"/>
<reference evidence="3" key="1">
    <citation type="submission" date="2020-05" db="EMBL/GenBank/DDBJ databases">
        <authorList>
            <person name="Chiriac C."/>
            <person name="Salcher M."/>
            <person name="Ghai R."/>
            <person name="Kavagutti S V."/>
        </authorList>
    </citation>
    <scope>NUCLEOTIDE SEQUENCE</scope>
</reference>
<keyword evidence="1" id="KW-0472">Membrane</keyword>
<name>A0A6J6HJQ7_9ZZZZ</name>
<feature type="transmembrane region" description="Helical" evidence="1">
    <location>
        <begin position="52"/>
        <end position="70"/>
    </location>
</feature>
<evidence type="ECO:0000313" key="2">
    <source>
        <dbReference type="EMBL" id="CAB4533684.1"/>
    </source>
</evidence>
<dbReference type="EMBL" id="CAEZSN010000004">
    <property type="protein sequence ID" value="CAB4533684.1"/>
    <property type="molecule type" value="Genomic_DNA"/>
</dbReference>
<protein>
    <submittedName>
        <fullName evidence="3">Unannotated protein</fullName>
    </submittedName>
</protein>